<evidence type="ECO:0000256" key="6">
    <source>
        <dbReference type="SAM" id="Phobius"/>
    </source>
</evidence>
<gene>
    <name evidence="7" type="ORF">PUN28_014844</name>
</gene>
<dbReference type="PANTHER" id="PTHR12841:SF6">
    <property type="entry name" value="PROTEIN UNC-50 HOMOLOG"/>
    <property type="match status" value="1"/>
</dbReference>
<feature type="transmembrane region" description="Helical" evidence="6">
    <location>
        <begin position="167"/>
        <end position="190"/>
    </location>
</feature>
<dbReference type="PANTHER" id="PTHR12841">
    <property type="entry name" value="PROTEIN UNC-50 HOMOLOG"/>
    <property type="match status" value="1"/>
</dbReference>
<keyword evidence="8" id="KW-1185">Reference proteome</keyword>
<organism evidence="7 8">
    <name type="scientific">Cardiocondyla obscurior</name>
    <dbReference type="NCBI Taxonomy" id="286306"/>
    <lineage>
        <taxon>Eukaryota</taxon>
        <taxon>Metazoa</taxon>
        <taxon>Ecdysozoa</taxon>
        <taxon>Arthropoda</taxon>
        <taxon>Hexapoda</taxon>
        <taxon>Insecta</taxon>
        <taxon>Pterygota</taxon>
        <taxon>Neoptera</taxon>
        <taxon>Endopterygota</taxon>
        <taxon>Hymenoptera</taxon>
        <taxon>Apocrita</taxon>
        <taxon>Aculeata</taxon>
        <taxon>Formicoidea</taxon>
        <taxon>Formicidae</taxon>
        <taxon>Myrmicinae</taxon>
        <taxon>Cardiocondyla</taxon>
    </lineage>
</organism>
<keyword evidence="4 6" id="KW-1133">Transmembrane helix</keyword>
<feature type="transmembrane region" description="Helical" evidence="6">
    <location>
        <begin position="94"/>
        <end position="118"/>
    </location>
</feature>
<comment type="caution">
    <text evidence="7">The sequence shown here is derived from an EMBL/GenBank/DDBJ whole genome shotgun (WGS) entry which is preliminary data.</text>
</comment>
<dbReference type="EMBL" id="JADYXP020000016">
    <property type="protein sequence ID" value="KAL0107853.1"/>
    <property type="molecule type" value="Genomic_DNA"/>
</dbReference>
<evidence type="ECO:0000256" key="5">
    <source>
        <dbReference type="ARBA" id="ARBA00023136"/>
    </source>
</evidence>
<proteinExistence type="inferred from homology"/>
<dbReference type="AlphaFoldDB" id="A0AAW2EWZ7"/>
<sequence>MKYSTSPSTSRCHSPVPTEFSSSLPMPIVYRHNCMGAATKCYKYLRKLLKFEQMDFEFAIWQIIFLLVAPQKVYRNFQNRKQTKSQFARDDPAFLVLVTCCFCIFTMSFALVLSLTFFQFIKLLFYMVFVDYIAIGLLIATLFWFISNRYFRIDKTQDVEWGYAFDIHLNAVFPPLILHILQLFIYNALINNNTFSARFLGNTFWLIAISYYIYITFLGYANIEILHNTHLILSALPVLLLIYVVMLCAGMNVSYSVMEFLHQRAL</sequence>
<feature type="transmembrane region" description="Helical" evidence="6">
    <location>
        <begin position="235"/>
        <end position="258"/>
    </location>
</feature>
<feature type="transmembrane region" description="Helical" evidence="6">
    <location>
        <begin position="202"/>
        <end position="223"/>
    </location>
</feature>
<keyword evidence="3 6" id="KW-0812">Transmembrane</keyword>
<dbReference type="Pfam" id="PF05216">
    <property type="entry name" value="UNC-50"/>
    <property type="match status" value="1"/>
</dbReference>
<reference evidence="7 8" key="1">
    <citation type="submission" date="2023-03" db="EMBL/GenBank/DDBJ databases">
        <title>High recombination rates correlate with genetic variation in Cardiocondyla obscurior ants.</title>
        <authorList>
            <person name="Errbii M."/>
        </authorList>
    </citation>
    <scope>NUCLEOTIDE SEQUENCE [LARGE SCALE GENOMIC DNA]</scope>
    <source>
        <strain evidence="7">Alpha-2009</strain>
        <tissue evidence="7">Whole body</tissue>
    </source>
</reference>
<dbReference type="Proteomes" id="UP001430953">
    <property type="component" value="Unassembled WGS sequence"/>
</dbReference>
<dbReference type="GO" id="GO:0000139">
    <property type="term" value="C:Golgi membrane"/>
    <property type="evidence" value="ECO:0007669"/>
    <property type="project" value="TreeGrafter"/>
</dbReference>
<dbReference type="InterPro" id="IPR007881">
    <property type="entry name" value="UNC-50"/>
</dbReference>
<comment type="similarity">
    <text evidence="2">Belongs to the unc-50 family.</text>
</comment>
<evidence type="ECO:0000313" key="8">
    <source>
        <dbReference type="Proteomes" id="UP001430953"/>
    </source>
</evidence>
<name>A0AAW2EWZ7_9HYME</name>
<feature type="transmembrane region" description="Helical" evidence="6">
    <location>
        <begin position="124"/>
        <end position="146"/>
    </location>
</feature>
<evidence type="ECO:0000256" key="3">
    <source>
        <dbReference type="ARBA" id="ARBA00022692"/>
    </source>
</evidence>
<protein>
    <submittedName>
        <fullName evidence="7">Uncharacterized protein</fullName>
    </submittedName>
</protein>
<accession>A0AAW2EWZ7</accession>
<keyword evidence="5 6" id="KW-0472">Membrane</keyword>
<evidence type="ECO:0000256" key="1">
    <source>
        <dbReference type="ARBA" id="ARBA00004141"/>
    </source>
</evidence>
<comment type="subcellular location">
    <subcellularLocation>
        <location evidence="1">Membrane</location>
        <topology evidence="1">Multi-pass membrane protein</topology>
    </subcellularLocation>
</comment>
<evidence type="ECO:0000256" key="2">
    <source>
        <dbReference type="ARBA" id="ARBA00006293"/>
    </source>
</evidence>
<evidence type="ECO:0000256" key="4">
    <source>
        <dbReference type="ARBA" id="ARBA00022989"/>
    </source>
</evidence>
<evidence type="ECO:0000313" key="7">
    <source>
        <dbReference type="EMBL" id="KAL0107853.1"/>
    </source>
</evidence>